<feature type="signal peptide" evidence="8">
    <location>
        <begin position="1"/>
        <end position="24"/>
    </location>
</feature>
<dbReference type="SUPFAM" id="SSF56935">
    <property type="entry name" value="Porins"/>
    <property type="match status" value="1"/>
</dbReference>
<dbReference type="Gene3D" id="2.40.160.60">
    <property type="entry name" value="Outer membrane protein transport protein (OMPP1/FadL/TodX)"/>
    <property type="match status" value="1"/>
</dbReference>
<dbReference type="PANTHER" id="PTHR35093:SF8">
    <property type="entry name" value="OUTER MEMBRANE PROTEIN NMB0088-RELATED"/>
    <property type="match status" value="1"/>
</dbReference>
<name>A0A6C0RDR6_9BACT</name>
<keyword evidence="5 8" id="KW-0732">Signal</keyword>
<dbReference type="InterPro" id="IPR005017">
    <property type="entry name" value="OMPP1/FadL/TodX"/>
</dbReference>
<evidence type="ECO:0000256" key="4">
    <source>
        <dbReference type="ARBA" id="ARBA00022692"/>
    </source>
</evidence>
<evidence type="ECO:0000256" key="6">
    <source>
        <dbReference type="ARBA" id="ARBA00023136"/>
    </source>
</evidence>
<dbReference type="RefSeq" id="WP_163346118.1">
    <property type="nucleotide sequence ID" value="NZ_CP048409.1"/>
</dbReference>
<dbReference type="KEGG" id="drc:G0Q07_10920"/>
<comment type="subcellular location">
    <subcellularLocation>
        <location evidence="1">Cell outer membrane</location>
        <topology evidence="1">Multi-pass membrane protein</topology>
    </subcellularLocation>
</comment>
<evidence type="ECO:0008006" key="11">
    <source>
        <dbReference type="Google" id="ProtNLM"/>
    </source>
</evidence>
<evidence type="ECO:0000256" key="8">
    <source>
        <dbReference type="SAM" id="SignalP"/>
    </source>
</evidence>
<evidence type="ECO:0000256" key="1">
    <source>
        <dbReference type="ARBA" id="ARBA00004571"/>
    </source>
</evidence>
<reference evidence="9 10" key="1">
    <citation type="submission" date="2020-02" db="EMBL/GenBank/DDBJ databases">
        <title>Genome sequencing for Draconibacterium sp. strain M1.</title>
        <authorList>
            <person name="Park S.-J."/>
        </authorList>
    </citation>
    <scope>NUCLEOTIDE SEQUENCE [LARGE SCALE GENOMIC DNA]</scope>
    <source>
        <strain evidence="9 10">M1</strain>
    </source>
</reference>
<evidence type="ECO:0000256" key="7">
    <source>
        <dbReference type="ARBA" id="ARBA00023237"/>
    </source>
</evidence>
<dbReference type="GO" id="GO:0009279">
    <property type="term" value="C:cell outer membrane"/>
    <property type="evidence" value="ECO:0007669"/>
    <property type="project" value="UniProtKB-SubCell"/>
</dbReference>
<dbReference type="GO" id="GO:0015483">
    <property type="term" value="F:long-chain fatty acid transporting porin activity"/>
    <property type="evidence" value="ECO:0007669"/>
    <property type="project" value="TreeGrafter"/>
</dbReference>
<keyword evidence="6" id="KW-0472">Membrane</keyword>
<dbReference type="Proteomes" id="UP000474630">
    <property type="component" value="Chromosome"/>
</dbReference>
<keyword evidence="3" id="KW-1134">Transmembrane beta strand</keyword>
<dbReference type="AlphaFoldDB" id="A0A6C0RDR6"/>
<organism evidence="9 10">
    <name type="scientific">Draconibacterium halophilum</name>
    <dbReference type="NCBI Taxonomy" id="2706887"/>
    <lineage>
        <taxon>Bacteria</taxon>
        <taxon>Pseudomonadati</taxon>
        <taxon>Bacteroidota</taxon>
        <taxon>Bacteroidia</taxon>
        <taxon>Marinilabiliales</taxon>
        <taxon>Prolixibacteraceae</taxon>
        <taxon>Draconibacterium</taxon>
    </lineage>
</organism>
<keyword evidence="10" id="KW-1185">Reference proteome</keyword>
<evidence type="ECO:0000256" key="5">
    <source>
        <dbReference type="ARBA" id="ARBA00022729"/>
    </source>
</evidence>
<dbReference type="PANTHER" id="PTHR35093">
    <property type="entry name" value="OUTER MEMBRANE PROTEIN NMB0088-RELATED"/>
    <property type="match status" value="1"/>
</dbReference>
<evidence type="ECO:0000256" key="3">
    <source>
        <dbReference type="ARBA" id="ARBA00022452"/>
    </source>
</evidence>
<sequence>MKHFNVKTLLVFMAGLFISSQTFATDGYFSVGYGTINKGLAGAGIAFYQGSLINGNPAGNVFLGSKYQLGVNFFNPNRQYTVTGNPSGMEGTFGLMPGTIESDSKLFLMPSAGANWMISDNSSISAALFGNGGMNTDYPTATFYDPTSETTGVNLAQLFGNITYSTKLGEKHSIGVTAVLAYQYFEAKGLTAFGAFSSNPSALSGNGTDSGLGYGFKIGYLGQVADNFTIGLTYQSKVFMSEFDDYAGLFAEQGDFDIPSSWTAGFAWEFVDDFTVMADVKQIMFGDIKSIGNPMSNLNNAMMGDATSMLGGDNGAGFGWDNIMVYKIGFNYAGVDTWEFRAGLSIGDNPISESEVMFNILAPGVIENQVALGLSKEVGRSGNQFHLALNYAMNTSVEGANPLDPPSGQTIEIEMNQFELELGFSF</sequence>
<evidence type="ECO:0000256" key="2">
    <source>
        <dbReference type="ARBA" id="ARBA00008163"/>
    </source>
</evidence>
<comment type="similarity">
    <text evidence="2">Belongs to the OmpP1/FadL family.</text>
</comment>
<dbReference type="Pfam" id="PF03349">
    <property type="entry name" value="Toluene_X"/>
    <property type="match status" value="1"/>
</dbReference>
<evidence type="ECO:0000313" key="9">
    <source>
        <dbReference type="EMBL" id="QIA08197.1"/>
    </source>
</evidence>
<keyword evidence="4" id="KW-0812">Transmembrane</keyword>
<keyword evidence="7" id="KW-0998">Cell outer membrane</keyword>
<gene>
    <name evidence="9" type="ORF">G0Q07_10920</name>
</gene>
<accession>A0A6C0RDR6</accession>
<dbReference type="EMBL" id="CP048409">
    <property type="protein sequence ID" value="QIA08197.1"/>
    <property type="molecule type" value="Genomic_DNA"/>
</dbReference>
<protein>
    <recommendedName>
        <fullName evidence="11">Long-chain fatty acid transport protein</fullName>
    </recommendedName>
</protein>
<proteinExistence type="inferred from homology"/>
<evidence type="ECO:0000313" key="10">
    <source>
        <dbReference type="Proteomes" id="UP000474630"/>
    </source>
</evidence>
<feature type="chain" id="PRO_5025558963" description="Long-chain fatty acid transport protein" evidence="8">
    <location>
        <begin position="25"/>
        <end position="426"/>
    </location>
</feature>